<evidence type="ECO:0008006" key="2">
    <source>
        <dbReference type="Google" id="ProtNLM"/>
    </source>
</evidence>
<dbReference type="InterPro" id="IPR014718">
    <property type="entry name" value="GH-type_carb-bd"/>
</dbReference>
<dbReference type="EMBL" id="MLJW01000010">
    <property type="protein sequence ID" value="OIR14907.1"/>
    <property type="molecule type" value="Genomic_DNA"/>
</dbReference>
<dbReference type="InterPro" id="IPR011013">
    <property type="entry name" value="Gal_mutarotase_sf_dom"/>
</dbReference>
<dbReference type="GO" id="GO:0003824">
    <property type="term" value="F:catalytic activity"/>
    <property type="evidence" value="ECO:0007669"/>
    <property type="project" value="InterPro"/>
</dbReference>
<proteinExistence type="predicted"/>
<dbReference type="Gene3D" id="2.70.98.10">
    <property type="match status" value="1"/>
</dbReference>
<organism evidence="1">
    <name type="scientific">mine drainage metagenome</name>
    <dbReference type="NCBI Taxonomy" id="410659"/>
    <lineage>
        <taxon>unclassified sequences</taxon>
        <taxon>metagenomes</taxon>
        <taxon>ecological metagenomes</taxon>
    </lineage>
</organism>
<reference evidence="1" key="1">
    <citation type="submission" date="2016-10" db="EMBL/GenBank/DDBJ databases">
        <title>Sequence of Gallionella enrichment culture.</title>
        <authorList>
            <person name="Poehlein A."/>
            <person name="Muehling M."/>
            <person name="Daniel R."/>
        </authorList>
    </citation>
    <scope>NUCLEOTIDE SEQUENCE</scope>
</reference>
<dbReference type="AlphaFoldDB" id="A0A1J5T453"/>
<dbReference type="GO" id="GO:0005975">
    <property type="term" value="P:carbohydrate metabolic process"/>
    <property type="evidence" value="ECO:0007669"/>
    <property type="project" value="InterPro"/>
</dbReference>
<protein>
    <recommendedName>
        <fullName evidence="2">Aldose 1-epimerase</fullName>
    </recommendedName>
</protein>
<name>A0A1J5T453_9ZZZZ</name>
<comment type="caution">
    <text evidence="1">The sequence shown here is derived from an EMBL/GenBank/DDBJ whole genome shotgun (WGS) entry which is preliminary data.</text>
</comment>
<dbReference type="GO" id="GO:0030246">
    <property type="term" value="F:carbohydrate binding"/>
    <property type="evidence" value="ECO:0007669"/>
    <property type="project" value="InterPro"/>
</dbReference>
<evidence type="ECO:0000313" key="1">
    <source>
        <dbReference type="EMBL" id="OIR14907.1"/>
    </source>
</evidence>
<sequence length="309" mass="33649">MPSITQSTEQGYTVFTLGTGDASLSMVPELGGRVVSLRRTSGRGREWCWRRSGTRWLWAGQAYDNFGDSCQAGVDECLPSVAACQVGDRPIPDHGELWYQAWTLDAASLAAGVLDATVRTSPSPFVFRRAISATGPLSFRFDYTLTSLSTAPEPYLWCLHPLLTIEDDDRVELPASVTSMRLNGGVGAPMTHGETWAYPEPLPGLRFDRLQAPGMPGGCVKAFAGPLTEGRAAIANARTRERLELRWDPAFAPQLGFWLNRGFVGFHHVALEPTTGAPDSLADAIDSWKQVSVLPPGGTVRWSVDWILS</sequence>
<accession>A0A1J5T453</accession>
<gene>
    <name evidence="1" type="ORF">GALL_40230</name>
</gene>
<dbReference type="SUPFAM" id="SSF74650">
    <property type="entry name" value="Galactose mutarotase-like"/>
    <property type="match status" value="1"/>
</dbReference>